<name>A0A975GFG7_9BACT</name>
<organism evidence="1 2">
    <name type="scientific">Desulfonema limicola</name>
    <dbReference type="NCBI Taxonomy" id="45656"/>
    <lineage>
        <taxon>Bacteria</taxon>
        <taxon>Pseudomonadati</taxon>
        <taxon>Thermodesulfobacteriota</taxon>
        <taxon>Desulfobacteria</taxon>
        <taxon>Desulfobacterales</taxon>
        <taxon>Desulfococcaceae</taxon>
        <taxon>Desulfonema</taxon>
    </lineage>
</organism>
<dbReference type="KEGG" id="dli:dnl_14080"/>
<accession>A0A975GFG7</accession>
<keyword evidence="2" id="KW-1185">Reference proteome</keyword>
<sequence length="86" mass="10188">MPHISMFFGIIIRMFYNEHNPPHFHAEYQGQRGVFNFEGKMIKGSIRSKTAQKLIREWAELHYNELAANWNKAEQGKQLDKIEPLE</sequence>
<dbReference type="Proteomes" id="UP000663720">
    <property type="component" value="Chromosome"/>
</dbReference>
<dbReference type="InterPro" id="IPR025427">
    <property type="entry name" value="DUF4160"/>
</dbReference>
<evidence type="ECO:0000313" key="1">
    <source>
        <dbReference type="EMBL" id="QTA79154.1"/>
    </source>
</evidence>
<evidence type="ECO:0000313" key="2">
    <source>
        <dbReference type="Proteomes" id="UP000663720"/>
    </source>
</evidence>
<dbReference type="AlphaFoldDB" id="A0A975GFG7"/>
<dbReference type="RefSeq" id="WP_207690932.1">
    <property type="nucleotide sequence ID" value="NZ_CP061799.1"/>
</dbReference>
<proteinExistence type="predicted"/>
<protein>
    <submittedName>
        <fullName evidence="1">DUF4160</fullName>
    </submittedName>
</protein>
<dbReference type="EMBL" id="CP061799">
    <property type="protein sequence ID" value="QTA79154.1"/>
    <property type="molecule type" value="Genomic_DNA"/>
</dbReference>
<reference evidence="1" key="1">
    <citation type="journal article" date="2021" name="Microb. Physiol.">
        <title>Proteogenomic Insights into the Physiology of Marine, Sulfate-Reducing, Filamentous Desulfonema limicola and Desulfonema magnum.</title>
        <authorList>
            <person name="Schnaars V."/>
            <person name="Wohlbrand L."/>
            <person name="Scheve S."/>
            <person name="Hinrichs C."/>
            <person name="Reinhardt R."/>
            <person name="Rabus R."/>
        </authorList>
    </citation>
    <scope>NUCLEOTIDE SEQUENCE</scope>
    <source>
        <strain evidence="1">5ac10</strain>
    </source>
</reference>
<gene>
    <name evidence="1" type="ORF">dnl_14080</name>
</gene>
<dbReference type="Pfam" id="PF13711">
    <property type="entry name" value="DUF4160"/>
    <property type="match status" value="1"/>
</dbReference>